<dbReference type="OrthoDB" id="3194815at2"/>
<protein>
    <submittedName>
        <fullName evidence="1">Uncharacterized protein</fullName>
    </submittedName>
</protein>
<keyword evidence="2" id="KW-1185">Reference proteome</keyword>
<dbReference type="Proteomes" id="UP000019155">
    <property type="component" value="Unassembled WGS sequence"/>
</dbReference>
<reference evidence="1 2" key="1">
    <citation type="journal article" date="2014" name="Genome Announc.">
        <title>The Genome Sequence of Bifidobacterium moukalabense DSM 27321 Highlights the Close Phylogenetic Relatedness with the Bifidobacterium dentium Taxon.</title>
        <authorList>
            <person name="Lugli G.A."/>
            <person name="Duranti S."/>
            <person name="Milani C."/>
            <person name="Turroni F."/>
            <person name="Viappiani A."/>
            <person name="Mangifesta M."/>
            <person name="van Sinderen D."/>
            <person name="Ventura M."/>
        </authorList>
    </citation>
    <scope>NUCLEOTIDE SEQUENCE [LARGE SCALE GENOMIC DNA]</scope>
    <source>
        <strain evidence="1 2">DSM 27321</strain>
    </source>
</reference>
<accession>W4NAV7</accession>
<dbReference type="AlphaFoldDB" id="W4NAV7"/>
<dbReference type="PATRIC" id="fig|1435051.3.peg.216"/>
<comment type="caution">
    <text evidence="1">The sequence shown here is derived from an EMBL/GenBank/DDBJ whole genome shotgun (WGS) entry which is preliminary data.</text>
</comment>
<dbReference type="RefSeq" id="WP_034873929.1">
    <property type="nucleotide sequence ID" value="NZ_AZMV01000001.1"/>
</dbReference>
<evidence type="ECO:0000313" key="1">
    <source>
        <dbReference type="EMBL" id="ETY72207.1"/>
    </source>
</evidence>
<sequence>MGRQKGYSKLSCDRCQSSTFVSDGSTDSQSWHDISHLNSMAAAGGHAPSTLTLCDDCYKSFQRYATNGDALFDKWLRSGKGQES</sequence>
<gene>
    <name evidence="1" type="ORF">BMOU_0221</name>
</gene>
<dbReference type="GeneID" id="97502566"/>
<name>W4NAV7_9BIFI</name>
<dbReference type="STRING" id="1435051.BMOU_0221"/>
<evidence type="ECO:0000313" key="2">
    <source>
        <dbReference type="Proteomes" id="UP000019155"/>
    </source>
</evidence>
<organism evidence="1 2">
    <name type="scientific">Bifidobacterium moukalabense DSM 27321</name>
    <dbReference type="NCBI Taxonomy" id="1435051"/>
    <lineage>
        <taxon>Bacteria</taxon>
        <taxon>Bacillati</taxon>
        <taxon>Actinomycetota</taxon>
        <taxon>Actinomycetes</taxon>
        <taxon>Bifidobacteriales</taxon>
        <taxon>Bifidobacteriaceae</taxon>
        <taxon>Bifidobacterium</taxon>
    </lineage>
</organism>
<dbReference type="EMBL" id="AZMV01000001">
    <property type="protein sequence ID" value="ETY72207.1"/>
    <property type="molecule type" value="Genomic_DNA"/>
</dbReference>
<proteinExistence type="predicted"/>